<dbReference type="Pfam" id="PF00497">
    <property type="entry name" value="SBP_bac_3"/>
    <property type="match status" value="1"/>
</dbReference>
<dbReference type="Gene3D" id="3.40.190.10">
    <property type="entry name" value="Periplasmic binding protein-like II"/>
    <property type="match status" value="1"/>
</dbReference>
<sequence>MIQNWGKKYIVCVFVVVCGWMVAFPAGAAQSSSLHSVSGETVSIAVLNNFPPFSFSVRGKIVGFTIDYLDLLSRETGMTITLVPGKWEENLSKFKNGDVDAITAISHTLEGNRTPGSQPRII</sequence>
<feature type="signal peptide" evidence="1">
    <location>
        <begin position="1"/>
        <end position="28"/>
    </location>
</feature>
<dbReference type="SUPFAM" id="SSF53850">
    <property type="entry name" value="Periplasmic binding protein-like II"/>
    <property type="match status" value="1"/>
</dbReference>
<name>S0G2Z6_9BACT</name>
<evidence type="ECO:0000313" key="4">
    <source>
        <dbReference type="Proteomes" id="UP000014216"/>
    </source>
</evidence>
<dbReference type="RefSeq" id="WP_006963931.1">
    <property type="nucleotide sequence ID" value="NZ_APJX01000001.1"/>
</dbReference>
<comment type="caution">
    <text evidence="3">The sequence shown here is derived from an EMBL/GenBank/DDBJ whole genome shotgun (WGS) entry which is preliminary data.</text>
</comment>
<evidence type="ECO:0000259" key="2">
    <source>
        <dbReference type="Pfam" id="PF00497"/>
    </source>
</evidence>
<proteinExistence type="predicted"/>
<evidence type="ECO:0000256" key="1">
    <source>
        <dbReference type="SAM" id="SignalP"/>
    </source>
</evidence>
<reference evidence="3 4" key="1">
    <citation type="journal article" date="2013" name="Genome Announc.">
        <title>Draft Genome Sequence of Desulfotignum phosphitoxidans DSM 13687 Strain FiPS-3.</title>
        <authorList>
            <person name="Poehlein A."/>
            <person name="Daniel R."/>
            <person name="Simeonova D.D."/>
        </authorList>
    </citation>
    <scope>NUCLEOTIDE SEQUENCE [LARGE SCALE GENOMIC DNA]</scope>
    <source>
        <strain evidence="3 4">DSM 13687</strain>
    </source>
</reference>
<protein>
    <submittedName>
        <fullName evidence="3">ABC-type amino acid transport/signal transduction system, periplasmic component</fullName>
    </submittedName>
</protein>
<dbReference type="EMBL" id="APJX01000001">
    <property type="protein sequence ID" value="EMS81250.1"/>
    <property type="molecule type" value="Genomic_DNA"/>
</dbReference>
<dbReference type="Proteomes" id="UP000014216">
    <property type="component" value="Unassembled WGS sequence"/>
</dbReference>
<dbReference type="AlphaFoldDB" id="S0G2Z6"/>
<organism evidence="3 4">
    <name type="scientific">Desulfotignum phosphitoxidans DSM 13687</name>
    <dbReference type="NCBI Taxonomy" id="1286635"/>
    <lineage>
        <taxon>Bacteria</taxon>
        <taxon>Pseudomonadati</taxon>
        <taxon>Thermodesulfobacteriota</taxon>
        <taxon>Desulfobacteria</taxon>
        <taxon>Desulfobacterales</taxon>
        <taxon>Desulfobacteraceae</taxon>
        <taxon>Desulfotignum</taxon>
    </lineage>
</organism>
<keyword evidence="1" id="KW-0732">Signal</keyword>
<evidence type="ECO:0000313" key="3">
    <source>
        <dbReference type="EMBL" id="EMS81250.1"/>
    </source>
</evidence>
<dbReference type="InterPro" id="IPR001638">
    <property type="entry name" value="Solute-binding_3/MltF_N"/>
</dbReference>
<feature type="chain" id="PRO_5004497525" evidence="1">
    <location>
        <begin position="29"/>
        <end position="122"/>
    </location>
</feature>
<gene>
    <name evidence="3" type="ORF">Dpo_1c03910</name>
</gene>
<accession>S0G2Z6</accession>
<keyword evidence="4" id="KW-1185">Reference proteome</keyword>
<feature type="domain" description="Solute-binding protein family 3/N-terminal" evidence="2">
    <location>
        <begin position="43"/>
        <end position="110"/>
    </location>
</feature>
<dbReference type="OrthoDB" id="5348080at2"/>